<keyword evidence="2" id="KW-0472">Membrane</keyword>
<dbReference type="SMART" id="SM00829">
    <property type="entry name" value="PKS_ER"/>
    <property type="match status" value="1"/>
</dbReference>
<proteinExistence type="predicted"/>
<reference evidence="4" key="1">
    <citation type="submission" date="2021-06" db="EMBL/GenBank/DDBJ databases">
        <authorList>
            <person name="Kallberg Y."/>
            <person name="Tangrot J."/>
            <person name="Rosling A."/>
        </authorList>
    </citation>
    <scope>NUCLEOTIDE SEQUENCE</scope>
    <source>
        <strain evidence="4">87-6 pot B 2015</strain>
    </source>
</reference>
<sequence length="355" mass="39925">MSTEVSNNGVIFTKTIDSGLPEIDKHFKYIERKFKISPDVLEKDEILIRNVYLSLDPHFRNLMKSMHMVETYTVGNVMKAGGIGVVVHSKNDQWKEGDVFLGDLGWEEYSKISPDEVKNGLFFKQYLKDALNDGIKCGYFLGLLGMPGFTAYVGLLVFAKPKKDETIFISAAAGAVGQVVGQIAKIKGLRVIGSAGDDNKVDYLLNELKFDDAFNYKKINTDQALKETCPNGIDIYFDNVGGETLDIALTHLNLKGRVIACGMISQFNSTSKYGVKNLNVLVEKRITIYGMLIFDHYEEHYDSFLKEMIPWLKDGKLKYKEHHVNGIENAPQAFLDLFNGKHFGKVVIKINDLLN</sequence>
<keyword evidence="1" id="KW-0560">Oxidoreductase</keyword>
<dbReference type="Pfam" id="PF16884">
    <property type="entry name" value="ADH_N_2"/>
    <property type="match status" value="1"/>
</dbReference>
<evidence type="ECO:0000256" key="1">
    <source>
        <dbReference type="ARBA" id="ARBA00023002"/>
    </source>
</evidence>
<gene>
    <name evidence="4" type="ORF">FMOSSE_LOCUS7413</name>
</gene>
<organism evidence="4 5">
    <name type="scientific">Funneliformis mosseae</name>
    <name type="common">Endomycorrhizal fungus</name>
    <name type="synonym">Glomus mosseae</name>
    <dbReference type="NCBI Taxonomy" id="27381"/>
    <lineage>
        <taxon>Eukaryota</taxon>
        <taxon>Fungi</taxon>
        <taxon>Fungi incertae sedis</taxon>
        <taxon>Mucoromycota</taxon>
        <taxon>Glomeromycotina</taxon>
        <taxon>Glomeromycetes</taxon>
        <taxon>Glomerales</taxon>
        <taxon>Glomeraceae</taxon>
        <taxon>Funneliformis</taxon>
    </lineage>
</organism>
<dbReference type="AlphaFoldDB" id="A0A9N9FXP6"/>
<comment type="caution">
    <text evidence="4">The sequence shown here is derived from an EMBL/GenBank/DDBJ whole genome shotgun (WGS) entry which is preliminary data.</text>
</comment>
<keyword evidence="2" id="KW-0812">Transmembrane</keyword>
<dbReference type="Proteomes" id="UP000789375">
    <property type="component" value="Unassembled WGS sequence"/>
</dbReference>
<dbReference type="InterPro" id="IPR036291">
    <property type="entry name" value="NAD(P)-bd_dom_sf"/>
</dbReference>
<protein>
    <submittedName>
        <fullName evidence="4">16093_t:CDS:1</fullName>
    </submittedName>
</protein>
<dbReference type="EMBL" id="CAJVPP010001726">
    <property type="protein sequence ID" value="CAG8570190.1"/>
    <property type="molecule type" value="Genomic_DNA"/>
</dbReference>
<dbReference type="SUPFAM" id="SSF50129">
    <property type="entry name" value="GroES-like"/>
    <property type="match status" value="1"/>
</dbReference>
<dbReference type="CDD" id="cd05288">
    <property type="entry name" value="PGDH"/>
    <property type="match status" value="1"/>
</dbReference>
<dbReference type="InterPro" id="IPR041694">
    <property type="entry name" value="ADH_N_2"/>
</dbReference>
<dbReference type="InterPro" id="IPR045010">
    <property type="entry name" value="MDR_fam"/>
</dbReference>
<evidence type="ECO:0000256" key="2">
    <source>
        <dbReference type="SAM" id="Phobius"/>
    </source>
</evidence>
<dbReference type="Gene3D" id="3.90.180.10">
    <property type="entry name" value="Medium-chain alcohol dehydrogenases, catalytic domain"/>
    <property type="match status" value="1"/>
</dbReference>
<dbReference type="InterPro" id="IPR013149">
    <property type="entry name" value="ADH-like_C"/>
</dbReference>
<evidence type="ECO:0000259" key="3">
    <source>
        <dbReference type="SMART" id="SM00829"/>
    </source>
</evidence>
<dbReference type="PANTHER" id="PTHR43205">
    <property type="entry name" value="PROSTAGLANDIN REDUCTASE"/>
    <property type="match status" value="1"/>
</dbReference>
<feature type="domain" description="Enoyl reductase (ER)" evidence="3">
    <location>
        <begin position="22"/>
        <end position="348"/>
    </location>
</feature>
<keyword evidence="2" id="KW-1133">Transmembrane helix</keyword>
<dbReference type="InterPro" id="IPR020843">
    <property type="entry name" value="ER"/>
</dbReference>
<dbReference type="PANTHER" id="PTHR43205:SF7">
    <property type="entry name" value="PROSTAGLANDIN REDUCTASE 1"/>
    <property type="match status" value="1"/>
</dbReference>
<dbReference type="Pfam" id="PF00107">
    <property type="entry name" value="ADH_zinc_N"/>
    <property type="match status" value="1"/>
</dbReference>
<dbReference type="Gene3D" id="3.40.50.720">
    <property type="entry name" value="NAD(P)-binding Rossmann-like Domain"/>
    <property type="match status" value="1"/>
</dbReference>
<keyword evidence="5" id="KW-1185">Reference proteome</keyword>
<evidence type="ECO:0000313" key="4">
    <source>
        <dbReference type="EMBL" id="CAG8570190.1"/>
    </source>
</evidence>
<dbReference type="InterPro" id="IPR011032">
    <property type="entry name" value="GroES-like_sf"/>
</dbReference>
<name>A0A9N9FXP6_FUNMO</name>
<dbReference type="GO" id="GO:0016628">
    <property type="term" value="F:oxidoreductase activity, acting on the CH-CH group of donors, NAD or NADP as acceptor"/>
    <property type="evidence" value="ECO:0007669"/>
    <property type="project" value="InterPro"/>
</dbReference>
<dbReference type="FunFam" id="3.40.50.720:FF:000121">
    <property type="entry name" value="Prostaglandin reductase 2"/>
    <property type="match status" value="1"/>
</dbReference>
<evidence type="ECO:0000313" key="5">
    <source>
        <dbReference type="Proteomes" id="UP000789375"/>
    </source>
</evidence>
<accession>A0A9N9FXP6</accession>
<feature type="transmembrane region" description="Helical" evidence="2">
    <location>
        <begin position="138"/>
        <end position="159"/>
    </location>
</feature>
<dbReference type="SUPFAM" id="SSF51735">
    <property type="entry name" value="NAD(P)-binding Rossmann-fold domains"/>
    <property type="match status" value="1"/>
</dbReference>